<name>A0A7W9MU38_9ACTN</name>
<comment type="caution">
    <text evidence="1">The sequence shown here is derived from an EMBL/GenBank/DDBJ whole genome shotgun (WGS) entry which is preliminary data.</text>
</comment>
<evidence type="ECO:0000313" key="2">
    <source>
        <dbReference type="Proteomes" id="UP000549971"/>
    </source>
</evidence>
<accession>A0A7W9MU38</accession>
<sequence>MDEQWWTDDDRLLEVLQDALASANDVPPSLVAAGKAVYAWRTIDAELAALTYDSAWESEAVDVTRTGETAALRRLTFASDQVSIELELTADELLGQLSPPQGGTVSLAAGSDDLGTTPVDEFGFFVVRPVPNRPFRITCRTDSGTTVTTGLVSP</sequence>
<dbReference type="AlphaFoldDB" id="A0A7W9MU38"/>
<dbReference type="Proteomes" id="UP000549971">
    <property type="component" value="Unassembled WGS sequence"/>
</dbReference>
<proteinExistence type="predicted"/>
<dbReference type="RefSeq" id="WP_184795184.1">
    <property type="nucleotide sequence ID" value="NZ_JACHMY010000001.1"/>
</dbReference>
<organism evidence="1 2">
    <name type="scientific">Kribbella italica</name>
    <dbReference type="NCBI Taxonomy" id="1540520"/>
    <lineage>
        <taxon>Bacteria</taxon>
        <taxon>Bacillati</taxon>
        <taxon>Actinomycetota</taxon>
        <taxon>Actinomycetes</taxon>
        <taxon>Propionibacteriales</taxon>
        <taxon>Kribbellaceae</taxon>
        <taxon>Kribbella</taxon>
    </lineage>
</organism>
<gene>
    <name evidence="1" type="ORF">HDA39_002282</name>
</gene>
<evidence type="ECO:0000313" key="1">
    <source>
        <dbReference type="EMBL" id="MBB5835548.1"/>
    </source>
</evidence>
<protein>
    <submittedName>
        <fullName evidence="1">Uncharacterized protein</fullName>
    </submittedName>
</protein>
<dbReference type="EMBL" id="JACHMY010000001">
    <property type="protein sequence ID" value="MBB5835548.1"/>
    <property type="molecule type" value="Genomic_DNA"/>
</dbReference>
<keyword evidence="2" id="KW-1185">Reference proteome</keyword>
<reference evidence="1 2" key="1">
    <citation type="submission" date="2020-08" db="EMBL/GenBank/DDBJ databases">
        <title>Sequencing the genomes of 1000 actinobacteria strains.</title>
        <authorList>
            <person name="Klenk H.-P."/>
        </authorList>
    </citation>
    <scope>NUCLEOTIDE SEQUENCE [LARGE SCALE GENOMIC DNA]</scope>
    <source>
        <strain evidence="1 2">DSM 28967</strain>
    </source>
</reference>